<dbReference type="GO" id="GO:0007613">
    <property type="term" value="P:memory"/>
    <property type="evidence" value="ECO:0007669"/>
    <property type="project" value="Ensembl"/>
</dbReference>
<feature type="region of interest" description="Disordered" evidence="1">
    <location>
        <begin position="1891"/>
        <end position="1921"/>
    </location>
</feature>
<accession>A0A8C6Y112</accession>
<dbReference type="GO" id="GO:0048741">
    <property type="term" value="P:skeletal muscle fiber development"/>
    <property type="evidence" value="ECO:0007669"/>
    <property type="project" value="Ensembl"/>
</dbReference>
<dbReference type="GeneTree" id="ENSGT00390000016791"/>
<dbReference type="GO" id="GO:0047496">
    <property type="term" value="P:vesicle transport along microtubule"/>
    <property type="evidence" value="ECO:0007669"/>
    <property type="project" value="Ensembl"/>
</dbReference>
<dbReference type="GO" id="GO:0030425">
    <property type="term" value="C:dendrite"/>
    <property type="evidence" value="ECO:0007669"/>
    <property type="project" value="Ensembl"/>
</dbReference>
<dbReference type="Pfam" id="PF14649">
    <property type="entry name" value="Spatacsin_C"/>
    <property type="match status" value="1"/>
</dbReference>
<evidence type="ECO:0000256" key="1">
    <source>
        <dbReference type="SAM" id="MobiDB-lite"/>
    </source>
</evidence>
<dbReference type="GO" id="GO:0090389">
    <property type="term" value="P:phagosome-lysosome fusion involved in apoptotic cell clearance"/>
    <property type="evidence" value="ECO:0007669"/>
    <property type="project" value="Ensembl"/>
</dbReference>
<reference evidence="3" key="2">
    <citation type="submission" date="2025-09" db="UniProtKB">
        <authorList>
            <consortium name="Ensembl"/>
        </authorList>
    </citation>
    <scope>IDENTIFICATION</scope>
</reference>
<dbReference type="GO" id="GO:0005730">
    <property type="term" value="C:nucleolus"/>
    <property type="evidence" value="ECO:0007669"/>
    <property type="project" value="Ensembl"/>
</dbReference>
<feature type="domain" description="Spatacsin C-terminal" evidence="2">
    <location>
        <begin position="2047"/>
        <end position="2339"/>
    </location>
</feature>
<dbReference type="GO" id="GO:0048489">
    <property type="term" value="P:synaptic vesicle transport"/>
    <property type="evidence" value="ECO:0007669"/>
    <property type="project" value="Ensembl"/>
</dbReference>
<dbReference type="GO" id="GO:0090659">
    <property type="term" value="P:walking behavior"/>
    <property type="evidence" value="ECO:0007669"/>
    <property type="project" value="Ensembl"/>
</dbReference>
<dbReference type="OrthoDB" id="2018754at2759"/>
<dbReference type="PANTHER" id="PTHR13650:SF0">
    <property type="entry name" value="SPATACSIN"/>
    <property type="match status" value="1"/>
</dbReference>
<dbReference type="InterPro" id="IPR028107">
    <property type="entry name" value="Spatacsin_C_dom"/>
</dbReference>
<keyword evidence="4" id="KW-1185">Reference proteome</keyword>
<dbReference type="GO" id="GO:0030424">
    <property type="term" value="C:axon"/>
    <property type="evidence" value="ECO:0007669"/>
    <property type="project" value="Ensembl"/>
</dbReference>
<dbReference type="GO" id="GO:0030163">
    <property type="term" value="P:protein catabolic process"/>
    <property type="evidence" value="ECO:0007669"/>
    <property type="project" value="Ensembl"/>
</dbReference>
<proteinExistence type="predicted"/>
<dbReference type="GO" id="GO:0005783">
    <property type="term" value="C:endoplasmic reticulum"/>
    <property type="evidence" value="ECO:0007669"/>
    <property type="project" value="Ensembl"/>
</dbReference>
<dbReference type="InterPro" id="IPR028103">
    <property type="entry name" value="Spatacsin"/>
</dbReference>
<dbReference type="GO" id="GO:0048675">
    <property type="term" value="P:axon extension"/>
    <property type="evidence" value="ECO:0007669"/>
    <property type="project" value="Ensembl"/>
</dbReference>
<dbReference type="Proteomes" id="UP000694559">
    <property type="component" value="Unplaced"/>
</dbReference>
<dbReference type="GO" id="GO:0051668">
    <property type="term" value="P:localization within membrane"/>
    <property type="evidence" value="ECO:0007669"/>
    <property type="project" value="Ensembl"/>
</dbReference>
<gene>
    <name evidence="3" type="primary">SPG11</name>
</gene>
<sequence length="2395" mass="270554">MAEELRVLLLPPPPAEPPAGPLRAKLSRGRGALAVAGPAELRLSGLTSARLPGVSLPGAWEDFVWSSGCEAEDAAGGRLQLLAVAESRALSLYDVAPEAGKWGATLLRSVPEERLRGLVAARDAGLLSISSLQVLSFKNGRAILLLNNCVIAHLVFPGGELGEELEGCFRLDLPPQTLEMTVNVTFCRGILFLLDETGWIHIFGATDGAYLAHISVALYQSRGQEEGDQDMPFPLVRLSVSYDLSMAVVVSRSSCVAAVDLNLYFREYPDHLFCKQSFENLPVQQLEGVNEDGLNSSSYSMKFLQPSFQTDRSWKIHVLPLNDTHIHNYFPLLCTNVELPWYQHLLNLEPLNSKTLDTSAASLFQEVAFVLSSSRGKDNKGTEERQWKNIHLGDLEEHGNLDCKHVTGFHVLFTASSESEGLTLVLWDLVTQDVTQSCVGKNSFFVEYTREEPLWLVLSDTGLFLFLFGFTQEEFLNRLIIYGSASTVDSLCSLNRWGRCSIPVHALEAGLENRQLDTVDFFLKNKENLFSLSAATSVQDQHANTMSDFYLKSVEELRPALDLLCKAIQENDVETQSKHFSEQLLNLTLSFLNKQLREIFTHREELDENMLQCVDIFTSYIIKLRTFMIRFPHKPSGVISQPWDSEDNLPQMEQNHWEKLDTEQAVTEALLSNRVPEAQVFFRLTHNPAQDLGQLTRIGLEMAYKSLLKDDINEASKLLRNMGLNVKQQLHKICFYTTDYHVRDFLVLVLQDEDVLPETEKEMIDFVYEVENIYSGTFQRKEKNAACCRSWRKEPDCVDVTSLDSFLNCTQDRMHNREHRVMLNWAEWWNPSIRERVLLPARAQEGEFKFHNPEALWMYLSSWHDWVNISLWISDSQPKGDPANWPPLPLEAIGQSALCSHYLRNEVLDILARNGTFVPAELEDFEGLLQRTACAGGVMQEPHPLPGYVSAGGLDFHTCFILYCLERGLDHLLYSYVDYYRLFSSDCLILNDKDLREAHPWFEFLVQCWDIANSPGDADKIFQASLANAQILIPSNQASVSSMLLEGRTLLALATTMFAGGGIDQIVQKGDGREKVDAQLFRMALAPYPKLRAALFPQVTPHGISPSDLSLYHLVQCLAPFDSTKLFGWQSANTLAIPDICNDLPHFSCSALVNKHAIIEHLDFSYYLYHERPSFAFGAFLSQQLSKSDLPKKLVQQVANEAYTVALSVFYAPSLAATSVCFLEMLGLQSLKLRVDVKAANVILSFMSRKEEPQHLSIRQSLVEKLGELADGEKTAAEDLLVCLEEAVWDKVDHQEIKKTSSEARSQWSLVIQFCQLHHIKLSTSYLRACARSNEWLQFVTEAQMHGYQPAEVIPLLRDFPLPLRDHLELALGPLQPLRQGGLQGPEQKPQGLFQVLFQSQEQPCPWRYLLAASVKHHTPVLSVLAACFQDASLLHCLCVWIITSLDISATSEVIGHLEGMAETHEWGLPDLALLWQWLLKRQKASTLLHGFQLFLEDSPLLIMLEVYELCMDYKNYSQAKIKLLTFQESLSKLETQCERWLPVLPGPWLETQASFLLNLMLHQSRTEYEFRKLLELLADAGTALLHGPDLKKLSALSTLLKDSPTSISRSLLSDYSLEKFQEECQRILEQLQESSSFSVARSVAELAALPVDNVVIQEALQNLLLLKQAGHWTQKRTRVEFWKKCHENYVQNGISNRAASGFFSAQAELVSEDERAPSILERQLLLTLAGHWLVRSDLVPVDDLEKIEREIWRCHITRQTFSQGTGQVEPRGSHQISISSELSFDSLAKTFCFSKVAALNIPKYLELRGFPSQDAAPVTLSEAEVASLSLLIGRLLDEGSVHEAARVCRYFHFYSRDVALILHCRMLALGEDAQGCFHPDIQALLAAENSQRQREAPEKKRLKSSTSLDSWSSMGSSSPDSGVVSSLQALVAECVHGRNYCRQTLYLYELSKELGCSFSEITVHDSEKLLRAILSSQQPDWYKRAQAFITNQGLEPEAVAELVAEEITRELLAPSEGRGKQSPALNPAEESQRFLQLAKLCQDHTLVGMKLLDKVSSVPHGELACTVELLVLAHNCFSLTCHMEGITRVLQAARLLTDEHLAPKEEYGLVVRLLTGIGRYNEMTYIFDLLHEKHYFEVLMRKKLDPNGTLKTALLDYIKRCRPGDSEKHNMIALCFSMCREIGENHEAAANVQLKLIESQPWEESLQDLPSLKKLLMKALTLFLDAAESYSKDFCVCQSLRCKRLARLITLQLHFLSTLHKTKLINLRRKSLLPCILALPRFYQAAVVAEAYDFTPDWSEVLYQQVILKGDFNYLEEHKQHGLLRTGTFEEIAHKFKQNAANESAVRNLKKLLTYCEDIYVYYKLAYDNQFYDVVNMLLNDAQTGCCLNDLLAN</sequence>
<organism evidence="3 4">
    <name type="scientific">Naja naja</name>
    <name type="common">Indian cobra</name>
    <dbReference type="NCBI Taxonomy" id="35670"/>
    <lineage>
        <taxon>Eukaryota</taxon>
        <taxon>Metazoa</taxon>
        <taxon>Chordata</taxon>
        <taxon>Craniata</taxon>
        <taxon>Vertebrata</taxon>
        <taxon>Euteleostomi</taxon>
        <taxon>Lepidosauria</taxon>
        <taxon>Squamata</taxon>
        <taxon>Bifurcata</taxon>
        <taxon>Unidentata</taxon>
        <taxon>Episquamata</taxon>
        <taxon>Toxicofera</taxon>
        <taxon>Serpentes</taxon>
        <taxon>Colubroidea</taxon>
        <taxon>Elapidae</taxon>
        <taxon>Elapinae</taxon>
        <taxon>Naja</taxon>
    </lineage>
</organism>
<protein>
    <submittedName>
        <fullName evidence="3">SPG11 vesicle trafficking associated, spatacsin</fullName>
    </submittedName>
</protein>
<dbReference type="GO" id="GO:0045202">
    <property type="term" value="C:synapse"/>
    <property type="evidence" value="ECO:0007669"/>
    <property type="project" value="Ensembl"/>
</dbReference>
<dbReference type="GO" id="GO:0007528">
    <property type="term" value="P:neuromuscular junction development"/>
    <property type="evidence" value="ECO:0007669"/>
    <property type="project" value="Ensembl"/>
</dbReference>
<dbReference type="GO" id="GO:0061744">
    <property type="term" value="P:motor behavior"/>
    <property type="evidence" value="ECO:0007669"/>
    <property type="project" value="Ensembl"/>
</dbReference>
<evidence type="ECO:0000313" key="4">
    <source>
        <dbReference type="Proteomes" id="UP000694559"/>
    </source>
</evidence>
<evidence type="ECO:0000259" key="2">
    <source>
        <dbReference type="Pfam" id="PF14649"/>
    </source>
</evidence>
<dbReference type="OMA" id="ACCLNGP"/>
<dbReference type="GO" id="GO:0006606">
    <property type="term" value="P:protein import into nucleus"/>
    <property type="evidence" value="ECO:0007669"/>
    <property type="project" value="Ensembl"/>
</dbReference>
<evidence type="ECO:0000313" key="3">
    <source>
        <dbReference type="Ensembl" id="ENSNNAP00000021524.1"/>
    </source>
</evidence>
<dbReference type="GO" id="GO:0019901">
    <property type="term" value="F:protein kinase binding"/>
    <property type="evidence" value="ECO:0007669"/>
    <property type="project" value="Ensembl"/>
</dbReference>
<dbReference type="GO" id="GO:0021957">
    <property type="term" value="P:corticospinal tract morphogenesis"/>
    <property type="evidence" value="ECO:0007669"/>
    <property type="project" value="Ensembl"/>
</dbReference>
<reference evidence="3" key="1">
    <citation type="submission" date="2025-08" db="UniProtKB">
        <authorList>
            <consortium name="Ensembl"/>
        </authorList>
    </citation>
    <scope>IDENTIFICATION</scope>
</reference>
<dbReference type="GO" id="GO:0097049">
    <property type="term" value="P:motor neuron apoptotic process"/>
    <property type="evidence" value="ECO:0007669"/>
    <property type="project" value="Ensembl"/>
</dbReference>
<dbReference type="PANTHER" id="PTHR13650">
    <property type="entry name" value="SPATACSIN"/>
    <property type="match status" value="1"/>
</dbReference>
<name>A0A8C6Y112_NAJNA</name>
<dbReference type="GO" id="GO:0005829">
    <property type="term" value="C:cytosol"/>
    <property type="evidence" value="ECO:0007669"/>
    <property type="project" value="Ensembl"/>
</dbReference>
<dbReference type="GO" id="GO:0007268">
    <property type="term" value="P:chemical synaptic transmission"/>
    <property type="evidence" value="ECO:0007669"/>
    <property type="project" value="Ensembl"/>
</dbReference>
<dbReference type="GO" id="GO:2001256">
    <property type="term" value="P:regulation of store-operated calcium entry"/>
    <property type="evidence" value="ECO:0007669"/>
    <property type="project" value="Ensembl"/>
</dbReference>
<dbReference type="GO" id="GO:1905037">
    <property type="term" value="P:autophagosome organization"/>
    <property type="evidence" value="ECO:0007669"/>
    <property type="project" value="Ensembl"/>
</dbReference>
<dbReference type="GO" id="GO:0005886">
    <property type="term" value="C:plasma membrane"/>
    <property type="evidence" value="ECO:0007669"/>
    <property type="project" value="Ensembl"/>
</dbReference>
<dbReference type="GO" id="GO:0033344">
    <property type="term" value="P:cholesterol efflux"/>
    <property type="evidence" value="ECO:0007669"/>
    <property type="project" value="Ensembl"/>
</dbReference>
<dbReference type="GO" id="GO:0008088">
    <property type="term" value="P:axo-dendritic transport"/>
    <property type="evidence" value="ECO:0007669"/>
    <property type="project" value="Ensembl"/>
</dbReference>
<feature type="compositionally biased region" description="Low complexity" evidence="1">
    <location>
        <begin position="1905"/>
        <end position="1921"/>
    </location>
</feature>
<dbReference type="GO" id="GO:0031410">
    <property type="term" value="C:cytoplasmic vesicle"/>
    <property type="evidence" value="ECO:0007669"/>
    <property type="project" value="Ensembl"/>
</dbReference>
<dbReference type="Ensembl" id="ENSNNAT00000022567.1">
    <property type="protein sequence ID" value="ENSNNAP00000021524.1"/>
    <property type="gene ID" value="ENSNNAG00000014243.1"/>
</dbReference>